<dbReference type="Proteomes" id="UP001371456">
    <property type="component" value="Unassembled WGS sequence"/>
</dbReference>
<proteinExistence type="predicted"/>
<comment type="caution">
    <text evidence="1">The sequence shown here is derived from an EMBL/GenBank/DDBJ whole genome shotgun (WGS) entry which is preliminary data.</text>
</comment>
<gene>
    <name evidence="1" type="ORF">RDI58_010766</name>
</gene>
<evidence type="ECO:0008006" key="3">
    <source>
        <dbReference type="Google" id="ProtNLM"/>
    </source>
</evidence>
<evidence type="ECO:0000313" key="2">
    <source>
        <dbReference type="Proteomes" id="UP001371456"/>
    </source>
</evidence>
<dbReference type="PANTHER" id="PTHR46890">
    <property type="entry name" value="NON-LTR RETROLELEMENT REVERSE TRANSCRIPTASE-LIKE PROTEIN-RELATED"/>
    <property type="match status" value="1"/>
</dbReference>
<sequence length="171" mass="19467">MKNRVAQNTITKLKTSNGTIAQTQEEIDLEVSTFYKNLLGKAAQKLPSVNAMTMRNGKDLNREQQLLLAARVTRDEVEIALRSIHDMEAPSIDGFNSFFFKKAWTVVGENILNAVLKFFDTGYMYHPINFIVVTVIPKIANPTKIGEYRPISCCTTLYKIISKVITFRFQR</sequence>
<organism evidence="1 2">
    <name type="scientific">Solanum bulbocastanum</name>
    <name type="common">Wild potato</name>
    <dbReference type="NCBI Taxonomy" id="147425"/>
    <lineage>
        <taxon>Eukaryota</taxon>
        <taxon>Viridiplantae</taxon>
        <taxon>Streptophyta</taxon>
        <taxon>Embryophyta</taxon>
        <taxon>Tracheophyta</taxon>
        <taxon>Spermatophyta</taxon>
        <taxon>Magnoliopsida</taxon>
        <taxon>eudicotyledons</taxon>
        <taxon>Gunneridae</taxon>
        <taxon>Pentapetalae</taxon>
        <taxon>asterids</taxon>
        <taxon>lamiids</taxon>
        <taxon>Solanales</taxon>
        <taxon>Solanaceae</taxon>
        <taxon>Solanoideae</taxon>
        <taxon>Solaneae</taxon>
        <taxon>Solanum</taxon>
    </lineage>
</organism>
<evidence type="ECO:0000313" key="1">
    <source>
        <dbReference type="EMBL" id="KAK6791685.1"/>
    </source>
</evidence>
<accession>A0AAN8TR58</accession>
<dbReference type="InterPro" id="IPR052343">
    <property type="entry name" value="Retrotransposon-Effector_Assoc"/>
</dbReference>
<dbReference type="EMBL" id="JBANQN010000004">
    <property type="protein sequence ID" value="KAK6791685.1"/>
    <property type="molecule type" value="Genomic_DNA"/>
</dbReference>
<protein>
    <recommendedName>
        <fullName evidence="3">RNA-directed DNA polymerase, eukaryota, reverse transcriptase zinc-binding domain protein</fullName>
    </recommendedName>
</protein>
<reference evidence="1 2" key="1">
    <citation type="submission" date="2024-02" db="EMBL/GenBank/DDBJ databases">
        <title>de novo genome assembly of Solanum bulbocastanum strain 11H21.</title>
        <authorList>
            <person name="Hosaka A.J."/>
        </authorList>
    </citation>
    <scope>NUCLEOTIDE SEQUENCE [LARGE SCALE GENOMIC DNA]</scope>
    <source>
        <tissue evidence="1">Young leaves</tissue>
    </source>
</reference>
<keyword evidence="2" id="KW-1185">Reference proteome</keyword>
<dbReference type="PANTHER" id="PTHR46890:SF48">
    <property type="entry name" value="RNA-DIRECTED DNA POLYMERASE"/>
    <property type="match status" value="1"/>
</dbReference>
<dbReference type="AlphaFoldDB" id="A0AAN8TR58"/>
<name>A0AAN8TR58_SOLBU</name>